<dbReference type="SMART" id="SM01002">
    <property type="entry name" value="AlaDh_PNT_C"/>
    <property type="match status" value="1"/>
</dbReference>
<dbReference type="Proteomes" id="UP000305109">
    <property type="component" value="Unassembled WGS sequence"/>
</dbReference>
<name>A0ABY2RP42_9NOCA</name>
<organism evidence="8 9">
    <name type="scientific">Rhodococcus oryzae</name>
    <dbReference type="NCBI Taxonomy" id="2571143"/>
    <lineage>
        <taxon>Bacteria</taxon>
        <taxon>Bacillati</taxon>
        <taxon>Actinomycetota</taxon>
        <taxon>Actinomycetes</taxon>
        <taxon>Mycobacteriales</taxon>
        <taxon>Nocardiaceae</taxon>
        <taxon>Rhodococcus</taxon>
    </lineage>
</organism>
<dbReference type="SMART" id="SM01003">
    <property type="entry name" value="AlaDh_PNT_N"/>
    <property type="match status" value="1"/>
</dbReference>
<evidence type="ECO:0000256" key="2">
    <source>
        <dbReference type="ARBA" id="ARBA00005689"/>
    </source>
</evidence>
<dbReference type="Pfam" id="PF01262">
    <property type="entry name" value="AlaDh_PNT_C"/>
    <property type="match status" value="1"/>
</dbReference>
<dbReference type="EC" id="1.4.1.1" evidence="3 5"/>
<evidence type="ECO:0000256" key="5">
    <source>
        <dbReference type="PIRNR" id="PIRNR000183"/>
    </source>
</evidence>
<accession>A0ABY2RP42</accession>
<comment type="function">
    <text evidence="5">Catalyzes the reversible reductive amination of pyruvate to L-alanine.</text>
</comment>
<dbReference type="PANTHER" id="PTHR42795">
    <property type="entry name" value="ALANINE DEHYDROGENASE"/>
    <property type="match status" value="1"/>
</dbReference>
<dbReference type="PANTHER" id="PTHR42795:SF1">
    <property type="entry name" value="ALANINE DEHYDROGENASE"/>
    <property type="match status" value="1"/>
</dbReference>
<dbReference type="InterPro" id="IPR036291">
    <property type="entry name" value="NAD(P)-bd_dom_sf"/>
</dbReference>
<dbReference type="CDD" id="cd05305">
    <property type="entry name" value="L-AlaDH"/>
    <property type="match status" value="1"/>
</dbReference>
<dbReference type="PIRSF" id="PIRSF000183">
    <property type="entry name" value="Alanine_dh"/>
    <property type="match status" value="1"/>
</dbReference>
<evidence type="ECO:0000313" key="9">
    <source>
        <dbReference type="Proteomes" id="UP000305109"/>
    </source>
</evidence>
<dbReference type="SUPFAM" id="SSF51735">
    <property type="entry name" value="NAD(P)-binding Rossmann-fold domains"/>
    <property type="match status" value="1"/>
</dbReference>
<proteinExistence type="inferred from homology"/>
<sequence>MRIGIPREVKNHEYRVAITPAGVHELVSRGHQVFVEQEAGAGSSFADADYRAAGAQILAEADDVWAAAELLLKVKEPIAEEYSRLRPDLVLFTYLHLAASRECTDALIAAKTTAIAYETVQAPDGSLPLLAPMSEVAGRLAPQAGAYHLMASSGGRGVLMGGVPGVRPANVVILGGGVAGQNAAAMAVGMHADVTVLDLNVARLRELDDRYRGRLRTVVSNAFEVEQAVLGADLVIGAVLVPGARAPKLVSNELVSRMKPGSVLVDVAIDQGGCFEDSRPTTHADPTYRVHNSVFYCVANMPGAVPRTSTFGLTNATLPYVLEIAELGWRRATAADRALAAGLSTHDGEVLSTAVADAHGYRGFADGARVTPDLG</sequence>
<reference evidence="8 9" key="1">
    <citation type="submission" date="2019-04" db="EMBL/GenBank/DDBJ databases">
        <title>Rhodococcus oryzae sp. nov., a novel actinomycete isolated from rhizosphere soil of rice (Oryza sativa L.).</title>
        <authorList>
            <person name="Li C."/>
        </authorList>
    </citation>
    <scope>NUCLEOTIDE SEQUENCE [LARGE SCALE GENOMIC DNA]</scope>
    <source>
        <strain evidence="8 9">NEAU-CX67</strain>
    </source>
</reference>
<feature type="domain" description="Alanine dehydrogenase/pyridine nucleotide transhydrogenase NAD(H)-binding" evidence="6">
    <location>
        <begin position="149"/>
        <end position="297"/>
    </location>
</feature>
<dbReference type="GO" id="GO:0000286">
    <property type="term" value="F:alanine dehydrogenase activity"/>
    <property type="evidence" value="ECO:0007669"/>
    <property type="project" value="UniProtKB-EC"/>
</dbReference>
<dbReference type="RefSeq" id="WP_136907695.1">
    <property type="nucleotide sequence ID" value="NZ_SUMD01000002.1"/>
</dbReference>
<evidence type="ECO:0000259" key="7">
    <source>
        <dbReference type="SMART" id="SM01003"/>
    </source>
</evidence>
<protein>
    <recommendedName>
        <fullName evidence="3 5">Alanine dehydrogenase</fullName>
        <ecNumber evidence="3 5">1.4.1.1</ecNumber>
    </recommendedName>
</protein>
<dbReference type="SUPFAM" id="SSF52283">
    <property type="entry name" value="Formate/glycerate dehydrogenase catalytic domain-like"/>
    <property type="match status" value="1"/>
</dbReference>
<keyword evidence="9" id="KW-1185">Reference proteome</keyword>
<comment type="pathway">
    <text evidence="1 5">Amino-acid degradation; L-alanine degradation via dehydrogenase pathway; NH(3) and pyruvate from L-alanine: step 1/1.</text>
</comment>
<dbReference type="NCBIfam" id="TIGR00518">
    <property type="entry name" value="alaDH"/>
    <property type="match status" value="1"/>
</dbReference>
<dbReference type="InterPro" id="IPR008141">
    <property type="entry name" value="Ala_DH"/>
</dbReference>
<dbReference type="InterPro" id="IPR007886">
    <property type="entry name" value="AlaDH/PNT_N"/>
</dbReference>
<dbReference type="Gene3D" id="3.40.50.720">
    <property type="entry name" value="NAD(P)-binding Rossmann-like Domain"/>
    <property type="match status" value="2"/>
</dbReference>
<comment type="similarity">
    <text evidence="2 5">Belongs to the AlaDH/PNT family.</text>
</comment>
<keyword evidence="5" id="KW-0520">NAD</keyword>
<evidence type="ECO:0000259" key="6">
    <source>
        <dbReference type="SMART" id="SM01002"/>
    </source>
</evidence>
<evidence type="ECO:0000256" key="3">
    <source>
        <dbReference type="ARBA" id="ARBA00012897"/>
    </source>
</evidence>
<gene>
    <name evidence="8" type="primary">ald</name>
    <name evidence="8" type="ORF">FCG67_05065</name>
</gene>
<comment type="caution">
    <text evidence="8">The sequence shown here is derived from an EMBL/GenBank/DDBJ whole genome shotgun (WGS) entry which is preliminary data.</text>
</comment>
<dbReference type="InterPro" id="IPR007698">
    <property type="entry name" value="AlaDH/PNT_NAD(H)-bd"/>
</dbReference>
<evidence type="ECO:0000256" key="1">
    <source>
        <dbReference type="ARBA" id="ARBA00005206"/>
    </source>
</evidence>
<evidence type="ECO:0000313" key="8">
    <source>
        <dbReference type="EMBL" id="TJZ80242.1"/>
    </source>
</evidence>
<dbReference type="EMBL" id="SUMD01000002">
    <property type="protein sequence ID" value="TJZ80242.1"/>
    <property type="molecule type" value="Genomic_DNA"/>
</dbReference>
<feature type="domain" description="Alanine dehydrogenase/pyridine nucleotide transhydrogenase N-terminal" evidence="7">
    <location>
        <begin position="4"/>
        <end position="137"/>
    </location>
</feature>
<dbReference type="Pfam" id="PF05222">
    <property type="entry name" value="AlaDh_PNT_N"/>
    <property type="match status" value="1"/>
</dbReference>
<comment type="catalytic activity">
    <reaction evidence="5">
        <text>L-alanine + NAD(+) + H2O = pyruvate + NH4(+) + NADH + H(+)</text>
        <dbReference type="Rhea" id="RHEA:18405"/>
        <dbReference type="ChEBI" id="CHEBI:15361"/>
        <dbReference type="ChEBI" id="CHEBI:15377"/>
        <dbReference type="ChEBI" id="CHEBI:15378"/>
        <dbReference type="ChEBI" id="CHEBI:28938"/>
        <dbReference type="ChEBI" id="CHEBI:57540"/>
        <dbReference type="ChEBI" id="CHEBI:57945"/>
        <dbReference type="ChEBI" id="CHEBI:57972"/>
        <dbReference type="EC" id="1.4.1.1"/>
    </reaction>
</comment>
<keyword evidence="4 5" id="KW-0560">Oxidoreductase</keyword>
<evidence type="ECO:0000256" key="4">
    <source>
        <dbReference type="ARBA" id="ARBA00023002"/>
    </source>
</evidence>